<evidence type="ECO:0000313" key="1">
    <source>
        <dbReference type="EMBL" id="MDA0162201.1"/>
    </source>
</evidence>
<dbReference type="EMBL" id="JAPDOD010000017">
    <property type="protein sequence ID" value="MDA0162201.1"/>
    <property type="molecule type" value="Genomic_DNA"/>
</dbReference>
<name>A0A9X3MSG2_9ACTN</name>
<keyword evidence="2" id="KW-1185">Reference proteome</keyword>
<organism evidence="1 2">
    <name type="scientific">Solirubrobacter ginsenosidimutans</name>
    <dbReference type="NCBI Taxonomy" id="490573"/>
    <lineage>
        <taxon>Bacteria</taxon>
        <taxon>Bacillati</taxon>
        <taxon>Actinomycetota</taxon>
        <taxon>Thermoleophilia</taxon>
        <taxon>Solirubrobacterales</taxon>
        <taxon>Solirubrobacteraceae</taxon>
        <taxon>Solirubrobacter</taxon>
    </lineage>
</organism>
<reference evidence="1" key="1">
    <citation type="submission" date="2022-10" db="EMBL/GenBank/DDBJ databases">
        <title>The WGS of Solirubrobacter ginsenosidimutans DSM 21036.</title>
        <authorList>
            <person name="Jiang Z."/>
        </authorList>
    </citation>
    <scope>NUCLEOTIDE SEQUENCE</scope>
    <source>
        <strain evidence="1">DSM 21036</strain>
    </source>
</reference>
<sequence length="45" mass="4929">MALIWVASRTCVVGALDRVGVRLRVAGQTVRQVVHLPRPTNLTCD</sequence>
<evidence type="ECO:0000313" key="2">
    <source>
        <dbReference type="Proteomes" id="UP001149140"/>
    </source>
</evidence>
<accession>A0A9X3MSG2</accession>
<proteinExistence type="predicted"/>
<comment type="caution">
    <text evidence="1">The sequence shown here is derived from an EMBL/GenBank/DDBJ whole genome shotgun (WGS) entry which is preliminary data.</text>
</comment>
<gene>
    <name evidence="1" type="ORF">OM076_18155</name>
</gene>
<dbReference type="AlphaFoldDB" id="A0A9X3MSG2"/>
<protein>
    <submittedName>
        <fullName evidence="1">Uncharacterized protein</fullName>
    </submittedName>
</protein>
<dbReference type="Proteomes" id="UP001149140">
    <property type="component" value="Unassembled WGS sequence"/>
</dbReference>